<protein>
    <submittedName>
        <fullName evidence="2">Uncharacterized protein</fullName>
    </submittedName>
</protein>
<dbReference type="OrthoDB" id="5165398at2"/>
<name>A0A4R4YAE0_9PSEU</name>
<dbReference type="EMBL" id="SMKW01000067">
    <property type="protein sequence ID" value="TDD40784.1"/>
    <property type="molecule type" value="Genomic_DNA"/>
</dbReference>
<sequence>MGNENSGPVHNFVQAGAIHGDVHFHEQAPETPGQLLPEPVNFVDREPEREALDALLAEARGARAGCAVISGIRGVGKSALGTYWSHRVIDSFEHGQVRFDFGLGQRSLGEAAEHCLRSLGVAGDRIPLSDDDKIALLRTKTKGRKLLFFFDNVGDLAHVAKLLPASAESVVLCTSHHDAADLVLDGVRPIRLTALEPAHALDYLRRSGLGERIDADPVAAAELVDRCGRLPHVLRLVAGMLRRRTSWSIARAVRELSDKRRRRDHLHEAFAALDLAVEQLSSAEAELYAWLGVFPGAVFSAGAVAALADLAEFDAESRLAELHRTCLVEENDQEQFLLHDLVGEHASEAARALGAAKRDDALRRLVGWYRRQGAFADRMVMEPSRLRVVDDEVGGENPFGTREEALEWLERERVNILGMVRLAGESDLHVDVIALCDGPLWALHNQHKHYSDTLPALASAIESAAAIEDPVAEARMRSLRGQLLMECGELDEAHEECAKAVAAAEQAGHRRILASALEFQGKVLHARDEFAEAIGNFERARRLNEELGRRRGMALQEYLMGKSLSGLGRHDEALAVLRTALDRLAEFPEDKRTPGRIGVATARAHQALGQHEQAVSVLREVIAATRERQASFDLAEPLELLADSLTATGQPGSRECLAEALEIYDQAESPKAEQVARKLGRE</sequence>
<dbReference type="Gene3D" id="1.25.40.10">
    <property type="entry name" value="Tetratricopeptide repeat domain"/>
    <property type="match status" value="1"/>
</dbReference>
<dbReference type="InterPro" id="IPR036388">
    <property type="entry name" value="WH-like_DNA-bd_sf"/>
</dbReference>
<evidence type="ECO:0000256" key="1">
    <source>
        <dbReference type="PROSITE-ProRule" id="PRU00339"/>
    </source>
</evidence>
<dbReference type="PANTHER" id="PTHR47691">
    <property type="entry name" value="REGULATOR-RELATED"/>
    <property type="match status" value="1"/>
</dbReference>
<accession>A0A4R4YAE0</accession>
<dbReference type="Gene3D" id="1.10.10.10">
    <property type="entry name" value="Winged helix-like DNA-binding domain superfamily/Winged helix DNA-binding domain"/>
    <property type="match status" value="1"/>
</dbReference>
<dbReference type="AlphaFoldDB" id="A0A4R4YAE0"/>
<dbReference type="SUPFAM" id="SSF48452">
    <property type="entry name" value="TPR-like"/>
    <property type="match status" value="1"/>
</dbReference>
<dbReference type="SUPFAM" id="SSF52540">
    <property type="entry name" value="P-loop containing nucleoside triphosphate hydrolases"/>
    <property type="match status" value="1"/>
</dbReference>
<dbReference type="Proteomes" id="UP000294947">
    <property type="component" value="Unassembled WGS sequence"/>
</dbReference>
<keyword evidence="3" id="KW-1185">Reference proteome</keyword>
<dbReference type="InterPro" id="IPR027417">
    <property type="entry name" value="P-loop_NTPase"/>
</dbReference>
<dbReference type="InterPro" id="IPR019734">
    <property type="entry name" value="TPR_rpt"/>
</dbReference>
<dbReference type="PANTHER" id="PTHR47691:SF3">
    <property type="entry name" value="HTH-TYPE TRANSCRIPTIONAL REGULATOR RV0890C-RELATED"/>
    <property type="match status" value="1"/>
</dbReference>
<dbReference type="Gene3D" id="3.40.50.300">
    <property type="entry name" value="P-loop containing nucleotide triphosphate hydrolases"/>
    <property type="match status" value="1"/>
</dbReference>
<proteinExistence type="predicted"/>
<evidence type="ECO:0000313" key="2">
    <source>
        <dbReference type="EMBL" id="TDD40784.1"/>
    </source>
</evidence>
<reference evidence="2 3" key="1">
    <citation type="submission" date="2019-03" db="EMBL/GenBank/DDBJ databases">
        <title>Draft genome sequences of novel Actinobacteria.</title>
        <authorList>
            <person name="Sahin N."/>
            <person name="Ay H."/>
            <person name="Saygin H."/>
        </authorList>
    </citation>
    <scope>NUCLEOTIDE SEQUENCE [LARGE SCALE GENOMIC DNA]</scope>
    <source>
        <strain evidence="2 3">7K502</strain>
    </source>
</reference>
<organism evidence="2 3">
    <name type="scientific">Saccharopolyspora elongata</name>
    <dbReference type="NCBI Taxonomy" id="2530387"/>
    <lineage>
        <taxon>Bacteria</taxon>
        <taxon>Bacillati</taxon>
        <taxon>Actinomycetota</taxon>
        <taxon>Actinomycetes</taxon>
        <taxon>Pseudonocardiales</taxon>
        <taxon>Pseudonocardiaceae</taxon>
        <taxon>Saccharopolyspora</taxon>
    </lineage>
</organism>
<gene>
    <name evidence="2" type="ORF">E1288_34880</name>
</gene>
<comment type="caution">
    <text evidence="2">The sequence shown here is derived from an EMBL/GenBank/DDBJ whole genome shotgun (WGS) entry which is preliminary data.</text>
</comment>
<keyword evidence="1" id="KW-0802">TPR repeat</keyword>
<dbReference type="PROSITE" id="PS50005">
    <property type="entry name" value="TPR"/>
    <property type="match status" value="1"/>
</dbReference>
<dbReference type="SMART" id="SM00028">
    <property type="entry name" value="TPR"/>
    <property type="match status" value="3"/>
</dbReference>
<dbReference type="InterPro" id="IPR011990">
    <property type="entry name" value="TPR-like_helical_dom_sf"/>
</dbReference>
<feature type="repeat" description="TPR" evidence="1">
    <location>
        <begin position="514"/>
        <end position="547"/>
    </location>
</feature>
<dbReference type="RefSeq" id="WP_132492934.1">
    <property type="nucleotide sequence ID" value="NZ_SMKW01000067.1"/>
</dbReference>
<dbReference type="GO" id="GO:0043531">
    <property type="term" value="F:ADP binding"/>
    <property type="evidence" value="ECO:0007669"/>
    <property type="project" value="InterPro"/>
</dbReference>
<evidence type="ECO:0000313" key="3">
    <source>
        <dbReference type="Proteomes" id="UP000294947"/>
    </source>
</evidence>